<name>A0A1G7EW19_9RHOB</name>
<gene>
    <name evidence="1" type="ORF">SAMN04488239_12725</name>
</gene>
<dbReference type="Proteomes" id="UP000199628">
    <property type="component" value="Unassembled WGS sequence"/>
</dbReference>
<accession>A0A1G7EW19</accession>
<evidence type="ECO:0000313" key="1">
    <source>
        <dbReference type="EMBL" id="SDE67656.1"/>
    </source>
</evidence>
<reference evidence="2" key="1">
    <citation type="submission" date="2016-10" db="EMBL/GenBank/DDBJ databases">
        <authorList>
            <person name="Varghese N."/>
            <person name="Submissions S."/>
        </authorList>
    </citation>
    <scope>NUCLEOTIDE SEQUENCE [LARGE SCALE GENOMIC DNA]</scope>
    <source>
        <strain evidence="2">CGMCC 1.9108</strain>
    </source>
</reference>
<protein>
    <submittedName>
        <fullName evidence="1">Uncharacterized protein</fullName>
    </submittedName>
</protein>
<keyword evidence="2" id="KW-1185">Reference proteome</keyword>
<organism evidence="1 2">
    <name type="scientific">Ruegeria marina</name>
    <dbReference type="NCBI Taxonomy" id="639004"/>
    <lineage>
        <taxon>Bacteria</taxon>
        <taxon>Pseudomonadati</taxon>
        <taxon>Pseudomonadota</taxon>
        <taxon>Alphaproteobacteria</taxon>
        <taxon>Rhodobacterales</taxon>
        <taxon>Roseobacteraceae</taxon>
        <taxon>Ruegeria</taxon>
    </lineage>
</organism>
<proteinExistence type="predicted"/>
<evidence type="ECO:0000313" key="2">
    <source>
        <dbReference type="Proteomes" id="UP000199628"/>
    </source>
</evidence>
<sequence length="102" mass="10917">METKLEADIRMQTFIKVRTVRVPEGEEPTLADGNCCAFAAFEEGSRATRFAQGEGLPGKAVATGHPVVESWAPGGVTAGSETMVALPIHHDRDIAHIVAWNC</sequence>
<dbReference type="EMBL" id="FMZV01000027">
    <property type="protein sequence ID" value="SDE67656.1"/>
    <property type="molecule type" value="Genomic_DNA"/>
</dbReference>
<dbReference type="AlphaFoldDB" id="A0A1G7EW19"/>
<dbReference type="RefSeq" id="WP_093037731.1">
    <property type="nucleotide sequence ID" value="NZ_FMZV01000027.1"/>
</dbReference>
<dbReference type="OrthoDB" id="9148869at2"/>
<dbReference type="STRING" id="639004.SAMN04488239_12725"/>